<keyword evidence="1" id="KW-0175">Coiled coil</keyword>
<accession>A0A9P1G419</accession>
<dbReference type="SUPFAM" id="SSF56219">
    <property type="entry name" value="DNase I-like"/>
    <property type="match status" value="1"/>
</dbReference>
<evidence type="ECO:0000313" key="3">
    <source>
        <dbReference type="EMBL" id="CAL4787531.1"/>
    </source>
</evidence>
<dbReference type="OrthoDB" id="8063823at2759"/>
<dbReference type="EMBL" id="CAMXCT010002753">
    <property type="protein sequence ID" value="CAI4000219.1"/>
    <property type="molecule type" value="Genomic_DNA"/>
</dbReference>
<evidence type="ECO:0000313" key="2">
    <source>
        <dbReference type="EMBL" id="CAI4000219.1"/>
    </source>
</evidence>
<keyword evidence="4" id="KW-1185">Reference proteome</keyword>
<dbReference type="Gene3D" id="3.60.10.10">
    <property type="entry name" value="Endonuclease/exonuclease/phosphatase"/>
    <property type="match status" value="1"/>
</dbReference>
<dbReference type="Proteomes" id="UP001152797">
    <property type="component" value="Unassembled WGS sequence"/>
</dbReference>
<dbReference type="AlphaFoldDB" id="A0A9P1G419"/>
<feature type="coiled-coil region" evidence="1">
    <location>
        <begin position="272"/>
        <end position="299"/>
    </location>
</feature>
<organism evidence="2">
    <name type="scientific">Cladocopium goreaui</name>
    <dbReference type="NCBI Taxonomy" id="2562237"/>
    <lineage>
        <taxon>Eukaryota</taxon>
        <taxon>Sar</taxon>
        <taxon>Alveolata</taxon>
        <taxon>Dinophyceae</taxon>
        <taxon>Suessiales</taxon>
        <taxon>Symbiodiniaceae</taxon>
        <taxon>Cladocopium</taxon>
    </lineage>
</organism>
<evidence type="ECO:0000313" key="4">
    <source>
        <dbReference type="Proteomes" id="UP001152797"/>
    </source>
</evidence>
<reference evidence="3 4" key="2">
    <citation type="submission" date="2024-05" db="EMBL/GenBank/DDBJ databases">
        <authorList>
            <person name="Chen Y."/>
            <person name="Shah S."/>
            <person name="Dougan E. K."/>
            <person name="Thang M."/>
            <person name="Chan C."/>
        </authorList>
    </citation>
    <scope>NUCLEOTIDE SEQUENCE [LARGE SCALE GENOMIC DNA]</scope>
</reference>
<evidence type="ECO:0000256" key="1">
    <source>
        <dbReference type="SAM" id="Coils"/>
    </source>
</evidence>
<name>A0A9P1G419_9DINO</name>
<proteinExistence type="predicted"/>
<protein>
    <submittedName>
        <fullName evidence="2">Uncharacterized protein</fullName>
    </submittedName>
</protein>
<dbReference type="EMBL" id="CAMXCT030002753">
    <property type="protein sequence ID" value="CAL4787531.1"/>
    <property type="molecule type" value="Genomic_DNA"/>
</dbReference>
<dbReference type="EMBL" id="CAMXCT020002753">
    <property type="protein sequence ID" value="CAL1153594.1"/>
    <property type="molecule type" value="Genomic_DNA"/>
</dbReference>
<reference evidence="2" key="1">
    <citation type="submission" date="2022-10" db="EMBL/GenBank/DDBJ databases">
        <authorList>
            <person name="Chen Y."/>
            <person name="Dougan E. K."/>
            <person name="Chan C."/>
            <person name="Rhodes N."/>
            <person name="Thang M."/>
        </authorList>
    </citation>
    <scope>NUCLEOTIDE SEQUENCE</scope>
</reference>
<dbReference type="InterPro" id="IPR036691">
    <property type="entry name" value="Endo/exonu/phosph_ase_sf"/>
</dbReference>
<comment type="caution">
    <text evidence="2">The sequence shown here is derived from an EMBL/GenBank/DDBJ whole genome shotgun (WGS) entry which is preliminary data.</text>
</comment>
<sequence>MSQVSVDTVAVAALKFLLYEDEIEGSWDTFIDGPLRYIASKIPRLRLCQQPQCSCPHWHNAEGVKPMKPYLMFGDANFSKAPFDLTLPARCCSSTSFMQVELLAAAAHQALKPEAIFLPAGPKLEFLAGPFPFGSDRNSLLRAFRALKWEARPLQPLSSIDTKGSMWLVQATEDPPDSILPMSHGDVVVTRHKKPREVKDPKPRPVASADTLALCGNNGTDGSKDPWLPSDPWGGFKATTHTLVAADATAGLKQLEDKVTQAVLSSLPAQQVGKAEVEVEEAEAQMNQIRALMSKRSREDHESSPLFRKSLRMSKSKFSHCVAGAPVPLRLRSQLSGGWKGVAAIAKHPTRAMPAALSDEVRLSSRALVTATFLNGLWITMGTIYGESAGTWHPDQLANNDRLLSEVATQICVLSSGLRVIAGDFNNGEFDLPSFQILEMHGFKDLQTLAFDRWGIEMQMTCKCSTRVDFCYISPELQALLTKVHVDQTIWPDHAVISGVFHGGVRSVPRYVWRLPQPMTWPAFEVEPLGSILPGHATAKYTEMWRHAEHRALEASAKPVRAACLGRATTLAPRKTFGQAHAPLRAAREGDILPQFFGTSLQHALWSPDLTFQDIKQAGPDNVDLLIRPEQAKVVAIDGSQLCLQLNRDLCWDPQKSVYCGAARIEVIHHEAFQHTWTQRWCRHDKVPNSQWDDILAFASRVVRPAPCKLVEVDHSLLGEEIRCKRRRTSKGLDGVSILDLKAAPASLRTNICLFYKDATETGEWPIAK</sequence>
<gene>
    <name evidence="2" type="ORF">C1SCF055_LOCUS26353</name>
</gene>